<evidence type="ECO:0000313" key="1">
    <source>
        <dbReference type="EMBL" id="SDG26213.1"/>
    </source>
</evidence>
<dbReference type="RefSeq" id="WP_093152836.1">
    <property type="nucleotide sequence ID" value="NZ_FNBW01000013.1"/>
</dbReference>
<sequence length="226" mass="24070">MPTVLITGANRGIGLELARQYAADGWRVIATCRNPGAADELNEIDGDIDVYPLDVDDTSTLDALVISLKGQTIDVLFNNAGININKVPSVGDIDYDAWAKTMETNVFAPIRVAWAFKDNVLDSSRKVVAFTSSLMGSIERNGGGNAVYRSSKTALNMAAHCLSLELADKGVTVALLHPGHVRTDMGGPNAPVTAVDSAAGMRNVIANLTPEDNGCFRNYDGTAFPW</sequence>
<dbReference type="EMBL" id="FNBW01000013">
    <property type="protein sequence ID" value="SDG26213.1"/>
    <property type="molecule type" value="Genomic_DNA"/>
</dbReference>
<dbReference type="PRINTS" id="PR00081">
    <property type="entry name" value="GDHRDH"/>
</dbReference>
<reference evidence="1 2" key="1">
    <citation type="submission" date="2016-10" db="EMBL/GenBank/DDBJ databases">
        <authorList>
            <person name="Varghese N."/>
            <person name="Submissions S."/>
        </authorList>
    </citation>
    <scope>NUCLEOTIDE SEQUENCE [LARGE SCALE GENOMIC DNA]</scope>
    <source>
        <strain evidence="1 2">DSM 18839</strain>
    </source>
</reference>
<dbReference type="SUPFAM" id="SSF51735">
    <property type="entry name" value="NAD(P)-binding Rossmann-fold domains"/>
    <property type="match status" value="1"/>
</dbReference>
<dbReference type="InterPro" id="IPR002347">
    <property type="entry name" value="SDR_fam"/>
</dbReference>
<dbReference type="Gene3D" id="3.40.50.720">
    <property type="entry name" value="NAD(P)-binding Rossmann-like Domain"/>
    <property type="match status" value="1"/>
</dbReference>
<evidence type="ECO:0000313" key="2">
    <source>
        <dbReference type="Proteomes" id="UP000198615"/>
    </source>
</evidence>
<dbReference type="PANTHER" id="PTHR45458">
    <property type="entry name" value="SHORT-CHAIN DEHYDROGENASE/REDUCTASE SDR"/>
    <property type="match status" value="1"/>
</dbReference>
<dbReference type="InterPro" id="IPR036291">
    <property type="entry name" value="NAD(P)-bd_dom_sf"/>
</dbReference>
<dbReference type="AlphaFoldDB" id="A0A8G2BKM1"/>
<proteinExistence type="predicted"/>
<comment type="caution">
    <text evidence="1">The sequence shown here is derived from an EMBL/GenBank/DDBJ whole genome shotgun (WGS) entry which is preliminary data.</text>
</comment>
<dbReference type="PANTHER" id="PTHR45458:SF1">
    <property type="entry name" value="SHORT CHAIN DEHYDROGENASE"/>
    <property type="match status" value="1"/>
</dbReference>
<dbReference type="GO" id="GO:0016616">
    <property type="term" value="F:oxidoreductase activity, acting on the CH-OH group of donors, NAD or NADP as acceptor"/>
    <property type="evidence" value="ECO:0007669"/>
    <property type="project" value="TreeGrafter"/>
</dbReference>
<gene>
    <name evidence="1" type="ORF">SAMN05660686_03818</name>
</gene>
<dbReference type="InterPro" id="IPR052184">
    <property type="entry name" value="SDR_enzymes"/>
</dbReference>
<dbReference type="OrthoDB" id="9785826at2"/>
<dbReference type="Pfam" id="PF00106">
    <property type="entry name" value="adh_short"/>
    <property type="match status" value="1"/>
</dbReference>
<dbReference type="Proteomes" id="UP000198615">
    <property type="component" value="Unassembled WGS sequence"/>
</dbReference>
<accession>A0A8G2BKM1</accession>
<keyword evidence="2" id="KW-1185">Reference proteome</keyword>
<protein>
    <submittedName>
        <fullName evidence="1">NAD(P)-dependent dehydrogenase, short-chain alcohol dehydrogenase family</fullName>
    </submittedName>
</protein>
<dbReference type="CDD" id="cd05325">
    <property type="entry name" value="carb_red_sniffer_like_SDR_c"/>
    <property type="match status" value="1"/>
</dbReference>
<organism evidence="1 2">
    <name type="scientific">Thalassobaculum litoreum DSM 18839</name>
    <dbReference type="NCBI Taxonomy" id="1123362"/>
    <lineage>
        <taxon>Bacteria</taxon>
        <taxon>Pseudomonadati</taxon>
        <taxon>Pseudomonadota</taxon>
        <taxon>Alphaproteobacteria</taxon>
        <taxon>Rhodospirillales</taxon>
        <taxon>Thalassobaculaceae</taxon>
        <taxon>Thalassobaculum</taxon>
    </lineage>
</organism>
<name>A0A8G2BKM1_9PROT</name>